<proteinExistence type="predicted"/>
<protein>
    <submittedName>
        <fullName evidence="1">Uncharacterized protein</fullName>
    </submittedName>
</protein>
<dbReference type="AlphaFoldDB" id="X1K2X9"/>
<dbReference type="EMBL" id="BARU01037112">
    <property type="protein sequence ID" value="GAH84639.1"/>
    <property type="molecule type" value="Genomic_DNA"/>
</dbReference>
<sequence>DPKIVEELLKKFVDFRRAYEEDGISPEEFDTFGAMVRTLRQFIGDCQQLSSLIRDFMMPNPDV</sequence>
<gene>
    <name evidence="1" type="ORF">S03H2_57877</name>
</gene>
<reference evidence="1" key="1">
    <citation type="journal article" date="2014" name="Front. Microbiol.">
        <title>High frequency of phylogenetically diverse reductive dehalogenase-homologous genes in deep subseafloor sedimentary metagenomes.</title>
        <authorList>
            <person name="Kawai M."/>
            <person name="Futagami T."/>
            <person name="Toyoda A."/>
            <person name="Takaki Y."/>
            <person name="Nishi S."/>
            <person name="Hori S."/>
            <person name="Arai W."/>
            <person name="Tsubouchi T."/>
            <person name="Morono Y."/>
            <person name="Uchiyama I."/>
            <person name="Ito T."/>
            <person name="Fujiyama A."/>
            <person name="Inagaki F."/>
            <person name="Takami H."/>
        </authorList>
    </citation>
    <scope>NUCLEOTIDE SEQUENCE</scope>
    <source>
        <strain evidence="1">Expedition CK06-06</strain>
    </source>
</reference>
<organism evidence="1">
    <name type="scientific">marine sediment metagenome</name>
    <dbReference type="NCBI Taxonomy" id="412755"/>
    <lineage>
        <taxon>unclassified sequences</taxon>
        <taxon>metagenomes</taxon>
        <taxon>ecological metagenomes</taxon>
    </lineage>
</organism>
<feature type="non-terminal residue" evidence="1">
    <location>
        <position position="1"/>
    </location>
</feature>
<accession>X1K2X9</accession>
<evidence type="ECO:0000313" key="1">
    <source>
        <dbReference type="EMBL" id="GAH84639.1"/>
    </source>
</evidence>
<name>X1K2X9_9ZZZZ</name>
<comment type="caution">
    <text evidence="1">The sequence shown here is derived from an EMBL/GenBank/DDBJ whole genome shotgun (WGS) entry which is preliminary data.</text>
</comment>